<comment type="similarity">
    <text evidence="2">Belongs to the FliR/MopE/SpaR family.</text>
</comment>
<feature type="transmembrane region" description="Helical" evidence="7">
    <location>
        <begin position="189"/>
        <end position="209"/>
    </location>
</feature>
<name>A0A1U7JEY9_9HYPH</name>
<dbReference type="GO" id="GO:0005886">
    <property type="term" value="C:plasma membrane"/>
    <property type="evidence" value="ECO:0007669"/>
    <property type="project" value="UniProtKB-SubCell"/>
</dbReference>
<dbReference type="Proteomes" id="UP000185783">
    <property type="component" value="Unassembled WGS sequence"/>
</dbReference>
<keyword evidence="9" id="KW-1185">Reference proteome</keyword>
<comment type="subcellular location">
    <subcellularLocation>
        <location evidence="1">Cell membrane</location>
        <topology evidence="1">Multi-pass membrane protein</topology>
    </subcellularLocation>
</comment>
<keyword evidence="5 7" id="KW-1133">Transmembrane helix</keyword>
<sequence>MVMPGFASPRVALRVRLFIALSATLAITPLLLSQVQPAVAQADTGQLVRIILAELIIGIVIGLFGRVFFAMLQMLMGAAANATSFNMPVPMVEDNEQVPPLAAIVTLSATAMLFISDAHIDVFMAIAQSYAAVPVEGVFMPNAATLQLADRLTQGALLALRITAPFFVYGVIINLSLGLTNRLMPQLPVYFVGLPIIVLGGVFVLYLTISEMISLFFNGLGMWLVLE</sequence>
<feature type="transmembrane region" description="Helical" evidence="7">
    <location>
        <begin position="158"/>
        <end position="177"/>
    </location>
</feature>
<proteinExistence type="inferred from homology"/>
<protein>
    <submittedName>
        <fullName evidence="8">Type III secretion protein</fullName>
    </submittedName>
</protein>
<dbReference type="GO" id="GO:0006605">
    <property type="term" value="P:protein targeting"/>
    <property type="evidence" value="ECO:0007669"/>
    <property type="project" value="InterPro"/>
</dbReference>
<keyword evidence="3" id="KW-1003">Cell membrane</keyword>
<gene>
    <name evidence="8" type="ORF">A3843_15230</name>
</gene>
<evidence type="ECO:0000313" key="8">
    <source>
        <dbReference type="EMBL" id="OKL43252.1"/>
    </source>
</evidence>
<dbReference type="EMBL" id="LVVZ01000022">
    <property type="protein sequence ID" value="OKL43252.1"/>
    <property type="molecule type" value="Genomic_DNA"/>
</dbReference>
<evidence type="ECO:0000256" key="4">
    <source>
        <dbReference type="ARBA" id="ARBA00022692"/>
    </source>
</evidence>
<evidence type="ECO:0000256" key="7">
    <source>
        <dbReference type="SAM" id="Phobius"/>
    </source>
</evidence>
<comment type="caution">
    <text evidence="8">The sequence shown here is derived from an EMBL/GenBank/DDBJ whole genome shotgun (WGS) entry which is preliminary data.</text>
</comment>
<dbReference type="PANTHER" id="PTHR30065">
    <property type="entry name" value="FLAGELLAR BIOSYNTHETIC PROTEIN FLIR"/>
    <property type="match status" value="1"/>
</dbReference>
<feature type="transmembrane region" description="Helical" evidence="7">
    <location>
        <begin position="50"/>
        <end position="69"/>
    </location>
</feature>
<dbReference type="STRING" id="197461.A3843_15230"/>
<accession>A0A1U7JEY9</accession>
<organism evidence="8 9">
    <name type="scientific">Pseudovibrio exalbescens</name>
    <dbReference type="NCBI Taxonomy" id="197461"/>
    <lineage>
        <taxon>Bacteria</taxon>
        <taxon>Pseudomonadati</taxon>
        <taxon>Pseudomonadota</taxon>
        <taxon>Alphaproteobacteria</taxon>
        <taxon>Hyphomicrobiales</taxon>
        <taxon>Stappiaceae</taxon>
        <taxon>Pseudovibrio</taxon>
    </lineage>
</organism>
<evidence type="ECO:0000256" key="6">
    <source>
        <dbReference type="ARBA" id="ARBA00023136"/>
    </source>
</evidence>
<dbReference type="PANTHER" id="PTHR30065:SF8">
    <property type="entry name" value="FLAGELLAR BIOSYNTHETIC PROTEIN FLIR"/>
    <property type="match status" value="1"/>
</dbReference>
<evidence type="ECO:0000256" key="3">
    <source>
        <dbReference type="ARBA" id="ARBA00022475"/>
    </source>
</evidence>
<evidence type="ECO:0000256" key="2">
    <source>
        <dbReference type="ARBA" id="ARBA00009772"/>
    </source>
</evidence>
<evidence type="ECO:0000256" key="5">
    <source>
        <dbReference type="ARBA" id="ARBA00022989"/>
    </source>
</evidence>
<dbReference type="InterPro" id="IPR002010">
    <property type="entry name" value="T3SS_IM_R"/>
</dbReference>
<keyword evidence="6 7" id="KW-0472">Membrane</keyword>
<evidence type="ECO:0000256" key="1">
    <source>
        <dbReference type="ARBA" id="ARBA00004651"/>
    </source>
</evidence>
<reference evidence="8 9" key="1">
    <citation type="submission" date="2016-03" db="EMBL/GenBank/DDBJ databases">
        <title>Genome sequence of Nesiotobacter sp. nov., a moderately halophilic alphaproteobacterium isolated from the Yellow Sea, China.</title>
        <authorList>
            <person name="Zhang G."/>
            <person name="Zhang R."/>
        </authorList>
    </citation>
    <scope>NUCLEOTIDE SEQUENCE [LARGE SCALE GENOMIC DNA]</scope>
    <source>
        <strain evidence="8 9">WB1-6</strain>
    </source>
</reference>
<evidence type="ECO:0000313" key="9">
    <source>
        <dbReference type="Proteomes" id="UP000185783"/>
    </source>
</evidence>
<dbReference type="AlphaFoldDB" id="A0A1U7JEY9"/>
<keyword evidence="4 7" id="KW-0812">Transmembrane</keyword>
<dbReference type="Pfam" id="PF01311">
    <property type="entry name" value="Bac_export_1"/>
    <property type="match status" value="1"/>
</dbReference>